<feature type="compositionally biased region" description="Basic and acidic residues" evidence="1">
    <location>
        <begin position="15"/>
        <end position="27"/>
    </location>
</feature>
<reference evidence="2" key="1">
    <citation type="submission" date="2020-05" db="EMBL/GenBank/DDBJ databases">
        <authorList>
            <person name="Chiriac C."/>
            <person name="Salcher M."/>
            <person name="Ghai R."/>
            <person name="Kavagutti S V."/>
        </authorList>
    </citation>
    <scope>NUCLEOTIDE SEQUENCE</scope>
</reference>
<protein>
    <submittedName>
        <fullName evidence="2">Uncharacterized protein</fullName>
    </submittedName>
</protein>
<proteinExistence type="predicted"/>
<dbReference type="EMBL" id="LR797252">
    <property type="protein sequence ID" value="CAB4196790.1"/>
    <property type="molecule type" value="Genomic_DNA"/>
</dbReference>
<organism evidence="2">
    <name type="scientific">uncultured Caudovirales phage</name>
    <dbReference type="NCBI Taxonomy" id="2100421"/>
    <lineage>
        <taxon>Viruses</taxon>
        <taxon>Duplodnaviria</taxon>
        <taxon>Heunggongvirae</taxon>
        <taxon>Uroviricota</taxon>
        <taxon>Caudoviricetes</taxon>
        <taxon>Peduoviridae</taxon>
        <taxon>Maltschvirus</taxon>
        <taxon>Maltschvirus maltsch</taxon>
    </lineage>
</organism>
<name>A0A6J5RGZ7_9CAUD</name>
<feature type="region of interest" description="Disordered" evidence="1">
    <location>
        <begin position="1"/>
        <end position="27"/>
    </location>
</feature>
<evidence type="ECO:0000256" key="1">
    <source>
        <dbReference type="SAM" id="MobiDB-lite"/>
    </source>
</evidence>
<evidence type="ECO:0000313" key="2">
    <source>
        <dbReference type="EMBL" id="CAB4196790.1"/>
    </source>
</evidence>
<sequence length="92" mass="10445">MSHHGHRGFPITKQMRSERRKRAEEMQAEYDKLTLEQKLAKLPPEPGAKKQRARLLLLIQKKKDAVEAEKVAASVKKESAADKAAKKANKDK</sequence>
<gene>
    <name evidence="2" type="ORF">UFOVP1290_310</name>
</gene>
<accession>A0A6J5RGZ7</accession>